<proteinExistence type="predicted"/>
<dbReference type="AlphaFoldDB" id="A0A1H5LBL7"/>
<accession>A0A1H5LBL7</accession>
<organism evidence="1 2">
    <name type="scientific">Pseudomonas migulae</name>
    <dbReference type="NCBI Taxonomy" id="78543"/>
    <lineage>
        <taxon>Bacteria</taxon>
        <taxon>Pseudomonadati</taxon>
        <taxon>Pseudomonadota</taxon>
        <taxon>Gammaproteobacteria</taxon>
        <taxon>Pseudomonadales</taxon>
        <taxon>Pseudomonadaceae</taxon>
        <taxon>Pseudomonas</taxon>
    </lineage>
</organism>
<protein>
    <submittedName>
        <fullName evidence="1">Uncharacterized protein</fullName>
    </submittedName>
</protein>
<dbReference type="RefSeq" id="WP_084321233.1">
    <property type="nucleotide sequence ID" value="NZ_FNTY01000002.1"/>
</dbReference>
<dbReference type="EMBL" id="FNTY01000002">
    <property type="protein sequence ID" value="SEE73937.1"/>
    <property type="molecule type" value="Genomic_DNA"/>
</dbReference>
<dbReference type="Proteomes" id="UP000198985">
    <property type="component" value="Unassembled WGS sequence"/>
</dbReference>
<reference evidence="1 2" key="1">
    <citation type="submission" date="2016-10" db="EMBL/GenBank/DDBJ databases">
        <authorList>
            <person name="de Groot N.N."/>
        </authorList>
    </citation>
    <scope>NUCLEOTIDE SEQUENCE [LARGE SCALE GENOMIC DNA]</scope>
    <source>
        <strain evidence="1 2">BS3662</strain>
    </source>
</reference>
<name>A0A1H5LBL7_9PSED</name>
<sequence length="109" mass="11627">MSAGDVPVGQVVQGYVTFVGSEGPWIGAQLMSFSYSANGKRFHKSLNETIDAWSTATLRKASYGLKVGDPVSVWCSLSDPDECCIGEKPAEKPTLLRLIEALGAIGYLS</sequence>
<evidence type="ECO:0000313" key="2">
    <source>
        <dbReference type="Proteomes" id="UP000198985"/>
    </source>
</evidence>
<gene>
    <name evidence="1" type="ORF">SAMN04490194_3825</name>
</gene>
<evidence type="ECO:0000313" key="1">
    <source>
        <dbReference type="EMBL" id="SEE73937.1"/>
    </source>
</evidence>